<organism evidence="1 2">
    <name type="scientific">Favolaschia claudopus</name>
    <dbReference type="NCBI Taxonomy" id="2862362"/>
    <lineage>
        <taxon>Eukaryota</taxon>
        <taxon>Fungi</taxon>
        <taxon>Dikarya</taxon>
        <taxon>Basidiomycota</taxon>
        <taxon>Agaricomycotina</taxon>
        <taxon>Agaricomycetes</taxon>
        <taxon>Agaricomycetidae</taxon>
        <taxon>Agaricales</taxon>
        <taxon>Marasmiineae</taxon>
        <taxon>Mycenaceae</taxon>
        <taxon>Favolaschia</taxon>
    </lineage>
</organism>
<protein>
    <submittedName>
        <fullName evidence="1">F-box domain-containing protein</fullName>
    </submittedName>
</protein>
<accession>A0AAW0ATE9</accession>
<dbReference type="Proteomes" id="UP001362999">
    <property type="component" value="Unassembled WGS sequence"/>
</dbReference>
<reference evidence="1 2" key="1">
    <citation type="journal article" date="2024" name="J Genomics">
        <title>Draft genome sequencing and assembly of Favolaschia claudopus CIRM-BRFM 2984 isolated from oak limbs.</title>
        <authorList>
            <person name="Navarro D."/>
            <person name="Drula E."/>
            <person name="Chaduli D."/>
            <person name="Cazenave R."/>
            <person name="Ahrendt S."/>
            <person name="Wang J."/>
            <person name="Lipzen A."/>
            <person name="Daum C."/>
            <person name="Barry K."/>
            <person name="Grigoriev I.V."/>
            <person name="Favel A."/>
            <person name="Rosso M.N."/>
            <person name="Martin F."/>
        </authorList>
    </citation>
    <scope>NUCLEOTIDE SEQUENCE [LARGE SCALE GENOMIC DNA]</scope>
    <source>
        <strain evidence="1 2">CIRM-BRFM 2984</strain>
    </source>
</reference>
<keyword evidence="2" id="KW-1185">Reference proteome</keyword>
<sequence>MPILAPLLHVPDEVFSTSTMELLLNPEYSSSRYLLVCKAWLRIGTPLLYDVVILRTTFQADALAAVLEARNDLGLHIKKLRVEGGFGDSMETVLRLAPNITDIFFTLGMWGGGDVGGFCTGLALINPQRVILTDEVEKPKKNKATTLLVTTLEQLIPKWDNLKIFDFPYSDDLYPGILLTRAECFVSALSKSPALEILGLTINRRTRRFPTYVRKVFELPSFKLVQCRFDPISRGFAFDYPFFPAKYLPDDYYPNNNSAFLAAIEDDVQLRERVVSVVCDPPPPAQASSNMFARVEKAAQLTQVGNSLGPTIEALDVILSGFEPLHIDPMILERFTSLVRLSWNIGGYMFSAPSAGSSLFNKLEALKIDLEPRGLTLLNDWNLTLPCLRELVFKNVNDSVALTFIRRHASKLHELTAGMSVLATAKILDLCPNLETLTVLPARGGWFIIPTPEIFDDIITNFTPPHASLCRLRFKGHTVEAYTRMVENLEPEKFPLLKEIRCFEVEWPSAERELARNLWIRFSELLRVKGIKLTDKNGVGGTGERGS</sequence>
<dbReference type="AlphaFoldDB" id="A0AAW0ATE9"/>
<name>A0AAW0ATE9_9AGAR</name>
<comment type="caution">
    <text evidence="1">The sequence shown here is derived from an EMBL/GenBank/DDBJ whole genome shotgun (WGS) entry which is preliminary data.</text>
</comment>
<gene>
    <name evidence="1" type="ORF">R3P38DRAFT_2541821</name>
</gene>
<dbReference type="EMBL" id="JAWWNJ010000050">
    <property type="protein sequence ID" value="KAK7016521.1"/>
    <property type="molecule type" value="Genomic_DNA"/>
</dbReference>
<proteinExistence type="predicted"/>
<evidence type="ECO:0000313" key="1">
    <source>
        <dbReference type="EMBL" id="KAK7016521.1"/>
    </source>
</evidence>
<evidence type="ECO:0000313" key="2">
    <source>
        <dbReference type="Proteomes" id="UP001362999"/>
    </source>
</evidence>